<dbReference type="PROSITE" id="PS51746">
    <property type="entry name" value="PPM_2"/>
    <property type="match status" value="1"/>
</dbReference>
<dbReference type="GO" id="GO:0046872">
    <property type="term" value="F:metal ion binding"/>
    <property type="evidence" value="ECO:0007669"/>
    <property type="project" value="UniProtKB-KW"/>
</dbReference>
<dbReference type="EMBL" id="NRSZ01000919">
    <property type="protein sequence ID" value="PNY24301.1"/>
    <property type="molecule type" value="Genomic_DNA"/>
</dbReference>
<evidence type="ECO:0000256" key="1">
    <source>
        <dbReference type="ARBA" id="ARBA00022723"/>
    </source>
</evidence>
<feature type="compositionally biased region" description="Low complexity" evidence="5">
    <location>
        <begin position="67"/>
        <end position="81"/>
    </location>
</feature>
<evidence type="ECO:0000256" key="4">
    <source>
        <dbReference type="RuleBase" id="RU003465"/>
    </source>
</evidence>
<dbReference type="Gene3D" id="3.60.40.10">
    <property type="entry name" value="PPM-type phosphatase domain"/>
    <property type="match status" value="1"/>
</dbReference>
<accession>A0A2K3Q9Y8</accession>
<dbReference type="GO" id="GO:0004741">
    <property type="term" value="F:[pyruvate dehydrogenase (acetyl-transferring)]-phosphatase activity"/>
    <property type="evidence" value="ECO:0007669"/>
    <property type="project" value="TreeGrafter"/>
</dbReference>
<organism evidence="7 8">
    <name type="scientific">Tolypocladium capitatum</name>
    <dbReference type="NCBI Taxonomy" id="45235"/>
    <lineage>
        <taxon>Eukaryota</taxon>
        <taxon>Fungi</taxon>
        <taxon>Dikarya</taxon>
        <taxon>Ascomycota</taxon>
        <taxon>Pezizomycotina</taxon>
        <taxon>Sordariomycetes</taxon>
        <taxon>Hypocreomycetidae</taxon>
        <taxon>Hypocreales</taxon>
        <taxon>Ophiocordycipitaceae</taxon>
        <taxon>Tolypocladium</taxon>
    </lineage>
</organism>
<evidence type="ECO:0000256" key="3">
    <source>
        <dbReference type="ARBA" id="ARBA00022912"/>
    </source>
</evidence>
<dbReference type="Proteomes" id="UP000236621">
    <property type="component" value="Unassembled WGS sequence"/>
</dbReference>
<proteinExistence type="inferred from homology"/>
<dbReference type="PANTHER" id="PTHR13832">
    <property type="entry name" value="PROTEIN PHOSPHATASE 2C"/>
    <property type="match status" value="1"/>
</dbReference>
<dbReference type="InterPro" id="IPR036457">
    <property type="entry name" value="PPM-type-like_dom_sf"/>
</dbReference>
<dbReference type="OrthoDB" id="420076at2759"/>
<reference evidence="7 8" key="1">
    <citation type="submission" date="2017-08" db="EMBL/GenBank/DDBJ databases">
        <title>Harnessing the power of phylogenomics to disentangle the directionality and signatures of interkingdom host jumping in the parasitic fungal genus Tolypocladium.</title>
        <authorList>
            <person name="Quandt C.A."/>
            <person name="Patterson W."/>
            <person name="Spatafora J.W."/>
        </authorList>
    </citation>
    <scope>NUCLEOTIDE SEQUENCE [LARGE SCALE GENOMIC DNA]</scope>
    <source>
        <strain evidence="7 8">CBS 113982</strain>
    </source>
</reference>
<gene>
    <name evidence="7" type="ORF">TCAP_05764</name>
</gene>
<dbReference type="AlphaFoldDB" id="A0A2K3Q9Y8"/>
<keyword evidence="8" id="KW-1185">Reference proteome</keyword>
<comment type="similarity">
    <text evidence="4">Belongs to the PP2C family.</text>
</comment>
<feature type="domain" description="PPM-type phosphatase" evidence="6">
    <location>
        <begin position="125"/>
        <end position="488"/>
    </location>
</feature>
<keyword evidence="1" id="KW-0479">Metal-binding</keyword>
<dbReference type="InterPro" id="IPR000222">
    <property type="entry name" value="PP2C_BS"/>
</dbReference>
<dbReference type="Pfam" id="PF00481">
    <property type="entry name" value="PP2C"/>
    <property type="match status" value="1"/>
</dbReference>
<dbReference type="SUPFAM" id="SSF81606">
    <property type="entry name" value="PP2C-like"/>
    <property type="match status" value="1"/>
</dbReference>
<comment type="caution">
    <text evidence="7">The sequence shown here is derived from an EMBL/GenBank/DDBJ whole genome shotgun (WGS) entry which is preliminary data.</text>
</comment>
<feature type="region of interest" description="Disordered" evidence="5">
    <location>
        <begin position="62"/>
        <end position="91"/>
    </location>
</feature>
<dbReference type="CDD" id="cd00143">
    <property type="entry name" value="PP2Cc"/>
    <property type="match status" value="1"/>
</dbReference>
<evidence type="ECO:0000256" key="5">
    <source>
        <dbReference type="SAM" id="MobiDB-lite"/>
    </source>
</evidence>
<evidence type="ECO:0000259" key="6">
    <source>
        <dbReference type="PROSITE" id="PS51746"/>
    </source>
</evidence>
<evidence type="ECO:0000313" key="7">
    <source>
        <dbReference type="EMBL" id="PNY24301.1"/>
    </source>
</evidence>
<name>A0A2K3Q9Y8_9HYPO</name>
<sequence>MLRQAAGSARVAGQRWAARPRAQHLRWTSSTARRKSSSKLPWAIGLLAAGGAGYNLGRDGGGGGVCSSASAPTRRASSTAPGIPGAASEDDIPVDSPVTALDLAASNVKIREQAQSFVFANGRHRGRVDVVRVSSNNPVEDEWAVGVGTGPGGGEALYVGVYDGHAGWATSAVLKQALIRYVSGALGRLAPSSDGDSIDGAIADAFTRLDDRIMAAARQATESAAVDPGAASAVRALAPALAGSCALLSVYDAASSTLRTAVTGDSRAVLGAWSPGAGAFRAEALSRDQTGFNEDEVRRLDAAHPGELADMIDAKSGRLLGIAVTRAFGDHRWKWPNDAVAAAQARLFGYAPRPRSRTPPYMTARPEVTTRRVSPADFAILASDGLWDVISNADAVACVERWLAAKKAGRPEGVTPAPSELTVGDDGYASWKATPRDFAIEDLDSAAVCLVKNALGGRRRGMFCGAMTAYSPLSRYVRDDITVQVIFFRDPYGSDE</sequence>
<dbReference type="PANTHER" id="PTHR13832:SF792">
    <property type="entry name" value="GM14286P"/>
    <property type="match status" value="1"/>
</dbReference>
<keyword evidence="3 4" id="KW-0904">Protein phosphatase</keyword>
<dbReference type="PROSITE" id="PS01032">
    <property type="entry name" value="PPM_1"/>
    <property type="match status" value="1"/>
</dbReference>
<dbReference type="InterPro" id="IPR015655">
    <property type="entry name" value="PP2C"/>
</dbReference>
<dbReference type="GO" id="GO:0005739">
    <property type="term" value="C:mitochondrion"/>
    <property type="evidence" value="ECO:0007669"/>
    <property type="project" value="TreeGrafter"/>
</dbReference>
<protein>
    <submittedName>
        <fullName evidence="7">Protein phosphatase 2C</fullName>
    </submittedName>
</protein>
<evidence type="ECO:0000256" key="2">
    <source>
        <dbReference type="ARBA" id="ARBA00022801"/>
    </source>
</evidence>
<evidence type="ECO:0000313" key="8">
    <source>
        <dbReference type="Proteomes" id="UP000236621"/>
    </source>
</evidence>
<dbReference type="STRING" id="45235.A0A2K3Q9Y8"/>
<dbReference type="SMART" id="SM00332">
    <property type="entry name" value="PP2Cc"/>
    <property type="match status" value="1"/>
</dbReference>
<dbReference type="InterPro" id="IPR001932">
    <property type="entry name" value="PPM-type_phosphatase-like_dom"/>
</dbReference>
<keyword evidence="2 4" id="KW-0378">Hydrolase</keyword>